<dbReference type="EMBL" id="NIRR01000001">
    <property type="protein sequence ID" value="OWP64983.1"/>
    <property type="molecule type" value="Genomic_DNA"/>
</dbReference>
<reference evidence="1 2" key="1">
    <citation type="submission" date="2017-06" db="EMBL/GenBank/DDBJ databases">
        <title>Hymenobacter amundsenii sp. nov. isolated from regoliths in Antarctica.</title>
        <authorList>
            <person name="Sedlacek I."/>
            <person name="Kralova S."/>
            <person name="Pantucek R."/>
            <person name="Svec P."/>
            <person name="Holochova P."/>
            <person name="Stankova E."/>
            <person name="Vrbovska V."/>
            <person name="Busse H.-J."/>
        </authorList>
    </citation>
    <scope>NUCLEOTIDE SEQUENCE [LARGE SCALE GENOMIC DNA]</scope>
    <source>
        <strain evidence="1 2">CCM 8682</strain>
    </source>
</reference>
<evidence type="ECO:0000313" key="2">
    <source>
        <dbReference type="Proteomes" id="UP000197277"/>
    </source>
</evidence>
<proteinExistence type="predicted"/>
<keyword evidence="2" id="KW-1185">Reference proteome</keyword>
<dbReference type="AlphaFoldDB" id="A0A246FQG2"/>
<organism evidence="1 2">
    <name type="scientific">Hymenobacter amundsenii</name>
    <dbReference type="NCBI Taxonomy" id="2006685"/>
    <lineage>
        <taxon>Bacteria</taxon>
        <taxon>Pseudomonadati</taxon>
        <taxon>Bacteroidota</taxon>
        <taxon>Cytophagia</taxon>
        <taxon>Cytophagales</taxon>
        <taxon>Hymenobacteraceae</taxon>
        <taxon>Hymenobacter</taxon>
    </lineage>
</organism>
<accession>A0A246FQG2</accession>
<protein>
    <submittedName>
        <fullName evidence="1">Uncharacterized protein</fullName>
    </submittedName>
</protein>
<evidence type="ECO:0000313" key="1">
    <source>
        <dbReference type="EMBL" id="OWP64983.1"/>
    </source>
</evidence>
<sequence length="197" mass="21015">MLTTSLLGTSCSKDCDPTPGSVAATPIQAATLNVGFEYAGSADGRSVSYLADKPTGQLASDRLTLTLNNTFPAVGPSDKVVFVLAKSQQKPGLVGTYSLASQPDASKGDVQTTFFRYSSIKENTDNYVSSNQNQLSGSFVITAYDAARQLISGTYEIKAAGIRDVFTFRPNFDSSPDSRRLGDLRVHGSFQEIPLLP</sequence>
<gene>
    <name evidence="1" type="ORF">CDA63_01085</name>
</gene>
<dbReference type="RefSeq" id="WP_088462594.1">
    <property type="nucleotide sequence ID" value="NZ_NIRR01000001.1"/>
</dbReference>
<dbReference type="Proteomes" id="UP000197277">
    <property type="component" value="Unassembled WGS sequence"/>
</dbReference>
<name>A0A246FQG2_9BACT</name>
<comment type="caution">
    <text evidence="1">The sequence shown here is derived from an EMBL/GenBank/DDBJ whole genome shotgun (WGS) entry which is preliminary data.</text>
</comment>